<dbReference type="HOGENOM" id="CLU_2664887_0_0_11"/>
<evidence type="ECO:0000313" key="1">
    <source>
        <dbReference type="EMBL" id="EEI17262.1"/>
    </source>
</evidence>
<evidence type="ECO:0000313" key="2">
    <source>
        <dbReference type="Proteomes" id="UP000006196"/>
    </source>
</evidence>
<accession>C0XR78</accession>
<dbReference type="Proteomes" id="UP000006196">
    <property type="component" value="Unassembled WGS sequence"/>
</dbReference>
<protein>
    <submittedName>
        <fullName evidence="1">Uncharacterized protein</fullName>
    </submittedName>
</protein>
<reference evidence="1" key="1">
    <citation type="submission" date="2009-01" db="EMBL/GenBank/DDBJ databases">
        <authorList>
            <person name="Qin X."/>
            <person name="Bachman B."/>
            <person name="Battles P."/>
            <person name="Bell A."/>
            <person name="Bess C."/>
            <person name="Bickham C."/>
            <person name="Chaboub L."/>
            <person name="Chen D."/>
            <person name="Coyle M."/>
            <person name="Deiros D.R."/>
            <person name="Dinh H."/>
            <person name="Forbes L."/>
            <person name="Fowler G."/>
            <person name="Francisco L."/>
            <person name="Fu Q."/>
            <person name="Gubbala S."/>
            <person name="Hale W."/>
            <person name="Han Y."/>
            <person name="Hemphill L."/>
            <person name="Highlander S.K."/>
            <person name="Hirani K."/>
            <person name="Hogues M."/>
            <person name="Jackson L."/>
            <person name="Jakkamsetti A."/>
            <person name="Javaid M."/>
            <person name="Jiang H."/>
            <person name="Korchina V."/>
            <person name="Kovar C."/>
            <person name="Lara F."/>
            <person name="Lee S."/>
            <person name="Mata R."/>
            <person name="Mathew T."/>
            <person name="Moen C."/>
            <person name="Morales K."/>
            <person name="Munidasa M."/>
            <person name="Nazareth L."/>
            <person name="Ngo R."/>
            <person name="Nguyen L."/>
            <person name="Okwuonu G."/>
            <person name="Ongeri F."/>
            <person name="Patil S."/>
            <person name="Petrosino J."/>
            <person name="Pham C."/>
            <person name="Pham P."/>
            <person name="Pu L.-L."/>
            <person name="Puazo M."/>
            <person name="Raj R."/>
            <person name="Reid J."/>
            <person name="Rouhana J."/>
            <person name="Saada N."/>
            <person name="Shang Y."/>
            <person name="Simmons D."/>
            <person name="Thornton R."/>
            <person name="Warren J."/>
            <person name="Weissenberger G."/>
            <person name="Zhang J."/>
            <person name="Zhang L."/>
            <person name="Zhou C."/>
            <person name="Zhu D."/>
            <person name="Muzny D."/>
            <person name="Worley K."/>
            <person name="Gibbs R."/>
        </authorList>
    </citation>
    <scope>NUCLEOTIDE SEQUENCE [LARGE SCALE GENOMIC DNA]</scope>
    <source>
        <strain evidence="1">DSM 44291</strain>
    </source>
</reference>
<comment type="caution">
    <text evidence="1">The sequence shown here is derived from an EMBL/GenBank/DDBJ whole genome shotgun (WGS) entry which is preliminary data.</text>
</comment>
<sequence length="75" mass="8398">MIRHDNDDARSVTRVDRQRWCSCLDGLTVFRGCGCGLCPSVDFAYKGAPVECGNRIILNAYTDDNILVLLFIDND</sequence>
<name>C0XR78_CORLD</name>
<proteinExistence type="predicted"/>
<gene>
    <name evidence="1" type="ORF">HMPREF0298_0948</name>
</gene>
<keyword evidence="2" id="KW-1185">Reference proteome</keyword>
<dbReference type="EMBL" id="ACHJ01000095">
    <property type="protein sequence ID" value="EEI17262.1"/>
    <property type="molecule type" value="Genomic_DNA"/>
</dbReference>
<organism evidence="1 2">
    <name type="scientific">Corynebacterium lipophiloflavum (strain ATCC 700352 / DSM 44291 / CCUG 37336 / JCM 10383 / DMMZ 1944)</name>
    <dbReference type="NCBI Taxonomy" id="525263"/>
    <lineage>
        <taxon>Bacteria</taxon>
        <taxon>Bacillati</taxon>
        <taxon>Actinomycetota</taxon>
        <taxon>Actinomycetes</taxon>
        <taxon>Mycobacteriales</taxon>
        <taxon>Corynebacteriaceae</taxon>
        <taxon>Corynebacterium</taxon>
    </lineage>
</organism>
<dbReference type="AlphaFoldDB" id="C0XR78"/>